<organism evidence="5 6">
    <name type="scientific">Gulo gulo</name>
    <name type="common">Wolverine</name>
    <name type="synonym">Gluton</name>
    <dbReference type="NCBI Taxonomy" id="48420"/>
    <lineage>
        <taxon>Eukaryota</taxon>
        <taxon>Metazoa</taxon>
        <taxon>Chordata</taxon>
        <taxon>Craniata</taxon>
        <taxon>Vertebrata</taxon>
        <taxon>Euteleostomi</taxon>
        <taxon>Mammalia</taxon>
        <taxon>Eutheria</taxon>
        <taxon>Laurasiatheria</taxon>
        <taxon>Carnivora</taxon>
        <taxon>Caniformia</taxon>
        <taxon>Musteloidea</taxon>
        <taxon>Mustelidae</taxon>
        <taxon>Guloninae</taxon>
        <taxon>Gulo</taxon>
    </lineage>
</organism>
<dbReference type="InterPro" id="IPR036651">
    <property type="entry name" value="Gln_synt_N_sf"/>
</dbReference>
<evidence type="ECO:0000256" key="3">
    <source>
        <dbReference type="SAM" id="MobiDB-lite"/>
    </source>
</evidence>
<dbReference type="Proteomes" id="UP000269945">
    <property type="component" value="Unassembled WGS sequence"/>
</dbReference>
<keyword evidence="6" id="KW-1185">Reference proteome</keyword>
<reference evidence="5 6" key="1">
    <citation type="submission" date="2018-10" db="EMBL/GenBank/DDBJ databases">
        <authorList>
            <person name="Ekblom R."/>
            <person name="Jareborg N."/>
        </authorList>
    </citation>
    <scope>NUCLEOTIDE SEQUENCE [LARGE SCALE GENOMIC DNA]</scope>
    <source>
        <tissue evidence="5">Muscle</tissue>
    </source>
</reference>
<evidence type="ECO:0000256" key="1">
    <source>
        <dbReference type="ARBA" id="ARBA00009897"/>
    </source>
</evidence>
<dbReference type="GO" id="GO:0004356">
    <property type="term" value="F:glutamine synthetase activity"/>
    <property type="evidence" value="ECO:0007669"/>
    <property type="project" value="InterPro"/>
</dbReference>
<dbReference type="PANTHER" id="PTHR43407:SF1">
    <property type="entry name" value="LENGSIN"/>
    <property type="match status" value="1"/>
</dbReference>
<comment type="similarity">
    <text evidence="1 2">Belongs to the glutamine synthetase family.</text>
</comment>
<dbReference type="FunFam" id="3.10.20.70:FF:000007">
    <property type="entry name" value="LOW QUALITY PROTEIN: lengsin"/>
    <property type="match status" value="1"/>
</dbReference>
<proteinExistence type="inferred from homology"/>
<dbReference type="AlphaFoldDB" id="A0A9X9M9X2"/>
<dbReference type="Gene3D" id="3.10.20.70">
    <property type="entry name" value="Glutamine synthetase, N-terminal domain"/>
    <property type="match status" value="1"/>
</dbReference>
<dbReference type="GO" id="GO:0016020">
    <property type="term" value="C:membrane"/>
    <property type="evidence" value="ECO:0007669"/>
    <property type="project" value="TreeGrafter"/>
</dbReference>
<evidence type="ECO:0000313" key="5">
    <source>
        <dbReference type="EMBL" id="VCX40301.1"/>
    </source>
</evidence>
<dbReference type="GO" id="GO:0006542">
    <property type="term" value="P:glutamine biosynthetic process"/>
    <property type="evidence" value="ECO:0007669"/>
    <property type="project" value="InterPro"/>
</dbReference>
<dbReference type="PROSITE" id="PS51986">
    <property type="entry name" value="GS_BETA_GRASP"/>
    <property type="match status" value="1"/>
</dbReference>
<gene>
    <name evidence="5" type="ORF">BN2614_LOCUS1</name>
</gene>
<evidence type="ECO:0000259" key="4">
    <source>
        <dbReference type="PROSITE" id="PS51986"/>
    </source>
</evidence>
<dbReference type="SUPFAM" id="SSF54368">
    <property type="entry name" value="Glutamine synthetase, N-terminal domain"/>
    <property type="match status" value="1"/>
</dbReference>
<feature type="non-terminal residue" evidence="5">
    <location>
        <position position="1"/>
    </location>
</feature>
<name>A0A9X9M9X2_GULGU</name>
<accession>A0A9X9M9X2</accession>
<protein>
    <recommendedName>
        <fullName evidence="4">GS beta-grasp domain-containing protein</fullName>
    </recommendedName>
</protein>
<dbReference type="GO" id="GO:0005737">
    <property type="term" value="C:cytoplasm"/>
    <property type="evidence" value="ECO:0007669"/>
    <property type="project" value="TreeGrafter"/>
</dbReference>
<feature type="compositionally biased region" description="Polar residues" evidence="3">
    <location>
        <begin position="141"/>
        <end position="184"/>
    </location>
</feature>
<evidence type="ECO:0000313" key="6">
    <source>
        <dbReference type="Proteomes" id="UP000269945"/>
    </source>
</evidence>
<evidence type="ECO:0000256" key="2">
    <source>
        <dbReference type="PROSITE-ProRule" id="PRU01330"/>
    </source>
</evidence>
<feature type="region of interest" description="Disordered" evidence="3">
    <location>
        <begin position="123"/>
        <end position="185"/>
    </location>
</feature>
<dbReference type="InterPro" id="IPR008147">
    <property type="entry name" value="Gln_synt_N"/>
</dbReference>
<sequence length="291" mass="32788">MSFVCRDSGINEHLSFDSSSAFPAYCALGVTHQSPVFIFYYVPDPSGKSLHGIHHLQCLVQDTRDESNETEASRMSKLRRTRKKVTKHVLSTEVGEMDISNSKERIRNQMVCHKLEDVSKPVVGAGSTDSYLPQDDKDSENQTTGIKPSPLKTSASAPCREFNTNSNHTDNTRDGTQIPTTPHLSSRMKHIKQEMAKNHLQFVRFEATDLHGVSRSKSIPAHFFQEKVIHGVCMPRGYLELIPNPKDDEVDHIRATCFNSDIVLMPELSTFRVLPWAERTARVICDTFTVT</sequence>
<feature type="domain" description="GS beta-grasp" evidence="4">
    <location>
        <begin position="198"/>
        <end position="291"/>
    </location>
</feature>
<comment type="caution">
    <text evidence="5">The sequence shown here is derived from an EMBL/GenBank/DDBJ whole genome shotgun (WGS) entry which is preliminary data.</text>
</comment>
<dbReference type="EMBL" id="CYRY02045041">
    <property type="protein sequence ID" value="VCX40301.1"/>
    <property type="molecule type" value="Genomic_DNA"/>
</dbReference>
<dbReference type="PANTHER" id="PTHR43407">
    <property type="entry name" value="GLUTAMINE SYNTHETASE"/>
    <property type="match status" value="1"/>
</dbReference>